<dbReference type="RefSeq" id="WP_250422966.1">
    <property type="nucleotide sequence ID" value="NZ_JAJKBJ010000019.1"/>
</dbReference>
<dbReference type="Gene3D" id="2.130.10.10">
    <property type="entry name" value="YVTN repeat-like/Quinoprotein amine dehydrogenase"/>
    <property type="match status" value="2"/>
</dbReference>
<dbReference type="SUPFAM" id="SSF110296">
    <property type="entry name" value="Oligoxyloglucan reducing end-specific cellobiohydrolase"/>
    <property type="match status" value="1"/>
</dbReference>
<evidence type="ECO:0000256" key="1">
    <source>
        <dbReference type="SAM" id="SignalP"/>
    </source>
</evidence>
<feature type="chain" id="PRO_5040823291" description="NHL repeat protein" evidence="1">
    <location>
        <begin position="26"/>
        <end position="385"/>
    </location>
</feature>
<keyword evidence="1" id="KW-0732">Signal</keyword>
<dbReference type="InterPro" id="IPR015943">
    <property type="entry name" value="WD40/YVTN_repeat-like_dom_sf"/>
</dbReference>
<accession>A0A9X2D288</accession>
<name>A0A9X2D288_9GAMM</name>
<keyword evidence="3" id="KW-1185">Reference proteome</keyword>
<evidence type="ECO:0008006" key="4">
    <source>
        <dbReference type="Google" id="ProtNLM"/>
    </source>
</evidence>
<organism evidence="2 3">
    <name type="scientific">Legionella maioricensis</name>
    <dbReference type="NCBI Taxonomy" id="2896528"/>
    <lineage>
        <taxon>Bacteria</taxon>
        <taxon>Pseudomonadati</taxon>
        <taxon>Pseudomonadota</taxon>
        <taxon>Gammaproteobacteria</taxon>
        <taxon>Legionellales</taxon>
        <taxon>Legionellaceae</taxon>
        <taxon>Legionella</taxon>
    </lineage>
</organism>
<evidence type="ECO:0000313" key="3">
    <source>
        <dbReference type="Proteomes" id="UP001139721"/>
    </source>
</evidence>
<proteinExistence type="predicted"/>
<dbReference type="EMBL" id="JAJKBJ010000019">
    <property type="protein sequence ID" value="MCL9685136.1"/>
    <property type="molecule type" value="Genomic_DNA"/>
</dbReference>
<sequence>MKNTTLARKLFCFITALFVAAFAKAGSPLFTLTPLTPKAIQVSVLGTASVQYRVENQSSKSHTVVMTPIPGITQITNNGNCPNPFVLNAKQACTLTLAVNGNSLAGNVQRGPIVCQQTTDGSRGLCYQPSAINSLNITLSAPVQYLYAGAVNGNVYYSLNNGSTWTATPQSPGAGSPVNSIFATNTTLYAGCQNGNVYYSFNQGGSWNQTSSPDGSTVNTVFATSDTLYAGTANGNVMYSTNWGATWNATGTKPDGSAVNSIFVVSAQMLYAGTANGNVVYSTNGGATWNTTVAKPDTSAVTSVFVTSTALYIGTADEYVYTNTSLTGSNAWTTFAQSVYSLYVNSTGNVIAAGTQGGYVFSLINGNELGFVTYSSINSVFLLIA</sequence>
<feature type="signal peptide" evidence="1">
    <location>
        <begin position="1"/>
        <end position="25"/>
    </location>
</feature>
<dbReference type="AlphaFoldDB" id="A0A9X2D288"/>
<reference evidence="2" key="1">
    <citation type="submission" date="2021-11" db="EMBL/GenBank/DDBJ databases">
        <title>Legionella maioricencis sp. nov., a new species isolated from hot water samples in Mallorca.</title>
        <authorList>
            <person name="Crespi S."/>
            <person name="Drasar V."/>
            <person name="Salva-Serra F."/>
            <person name="Jaen-Luchoro D."/>
            <person name="Pineiro-Iglesias B."/>
            <person name="Aliaga F."/>
            <person name="Fernandez-Juarez V."/>
            <person name="Coll G."/>
            <person name="Moore E.R.B."/>
            <person name="Bennasar-Figueras A."/>
        </authorList>
    </citation>
    <scope>NUCLEOTIDE SEQUENCE</scope>
    <source>
        <strain evidence="2">HCPI-6</strain>
    </source>
</reference>
<dbReference type="Proteomes" id="UP001139721">
    <property type="component" value="Unassembled WGS sequence"/>
</dbReference>
<evidence type="ECO:0000313" key="2">
    <source>
        <dbReference type="EMBL" id="MCL9685136.1"/>
    </source>
</evidence>
<comment type="caution">
    <text evidence="2">The sequence shown here is derived from an EMBL/GenBank/DDBJ whole genome shotgun (WGS) entry which is preliminary data.</text>
</comment>
<gene>
    <name evidence="2" type="ORF">LOX96_13600</name>
</gene>
<protein>
    <recommendedName>
        <fullName evidence="4">NHL repeat protein</fullName>
    </recommendedName>
</protein>